<dbReference type="InterPro" id="IPR037185">
    <property type="entry name" value="EmrE-like"/>
</dbReference>
<feature type="domain" description="EamA" evidence="9">
    <location>
        <begin position="19"/>
        <end position="154"/>
    </location>
</feature>
<accession>A0ABT9D5L9</accession>
<gene>
    <name evidence="10" type="primary">rarD</name>
    <name evidence="10" type="ORF">Q6348_01025</name>
</gene>
<comment type="similarity">
    <text evidence="2">Belongs to the EamA transporter family.</text>
</comment>
<evidence type="ECO:0000256" key="1">
    <source>
        <dbReference type="ARBA" id="ARBA00004651"/>
    </source>
</evidence>
<evidence type="ECO:0000256" key="6">
    <source>
        <dbReference type="ARBA" id="ARBA00022989"/>
    </source>
</evidence>
<evidence type="ECO:0000256" key="8">
    <source>
        <dbReference type="SAM" id="Phobius"/>
    </source>
</evidence>
<evidence type="ECO:0000259" key="9">
    <source>
        <dbReference type="Pfam" id="PF00892"/>
    </source>
</evidence>
<name>A0ABT9D5L9_9CELL</name>
<feature type="transmembrane region" description="Helical" evidence="8">
    <location>
        <begin position="53"/>
        <end position="70"/>
    </location>
</feature>
<dbReference type="PANTHER" id="PTHR22911">
    <property type="entry name" value="ACYL-MALONYL CONDENSING ENZYME-RELATED"/>
    <property type="match status" value="1"/>
</dbReference>
<evidence type="ECO:0000256" key="2">
    <source>
        <dbReference type="ARBA" id="ARBA00007362"/>
    </source>
</evidence>
<feature type="transmembrane region" description="Helical" evidence="8">
    <location>
        <begin position="277"/>
        <end position="297"/>
    </location>
</feature>
<reference evidence="10 11" key="1">
    <citation type="submission" date="2023-07" db="EMBL/GenBank/DDBJ databases">
        <title>Description of novel actinomycetes strains, isolated from tidal flat sediment.</title>
        <authorList>
            <person name="Lu C."/>
        </authorList>
    </citation>
    <scope>NUCLEOTIDE SEQUENCE [LARGE SCALE GENOMIC DNA]</scope>
    <source>
        <strain evidence="10 11">SYSU T00b441</strain>
    </source>
</reference>
<comment type="subcellular location">
    <subcellularLocation>
        <location evidence="1">Cell membrane</location>
        <topology evidence="1">Multi-pass membrane protein</topology>
    </subcellularLocation>
</comment>
<evidence type="ECO:0000313" key="10">
    <source>
        <dbReference type="EMBL" id="MDO8105775.1"/>
    </source>
</evidence>
<dbReference type="EMBL" id="JAUQYP010000001">
    <property type="protein sequence ID" value="MDO8105775.1"/>
    <property type="molecule type" value="Genomic_DNA"/>
</dbReference>
<evidence type="ECO:0000256" key="7">
    <source>
        <dbReference type="ARBA" id="ARBA00023136"/>
    </source>
</evidence>
<dbReference type="NCBIfam" id="TIGR00688">
    <property type="entry name" value="rarD"/>
    <property type="match status" value="1"/>
</dbReference>
<feature type="transmembrane region" description="Helical" evidence="8">
    <location>
        <begin position="114"/>
        <end position="131"/>
    </location>
</feature>
<comment type="caution">
    <text evidence="10">The sequence shown here is derived from an EMBL/GenBank/DDBJ whole genome shotgun (WGS) entry which is preliminary data.</text>
</comment>
<feature type="transmembrane region" description="Helical" evidence="8">
    <location>
        <begin position="20"/>
        <end position="41"/>
    </location>
</feature>
<evidence type="ECO:0000313" key="11">
    <source>
        <dbReference type="Proteomes" id="UP001232536"/>
    </source>
</evidence>
<keyword evidence="11" id="KW-1185">Reference proteome</keyword>
<keyword evidence="7 8" id="KW-0472">Membrane</keyword>
<feature type="transmembrane region" description="Helical" evidence="8">
    <location>
        <begin position="161"/>
        <end position="177"/>
    </location>
</feature>
<dbReference type="Proteomes" id="UP001232536">
    <property type="component" value="Unassembled WGS sequence"/>
</dbReference>
<feature type="transmembrane region" description="Helical" evidence="8">
    <location>
        <begin position="220"/>
        <end position="241"/>
    </location>
</feature>
<proteinExistence type="inferred from homology"/>
<dbReference type="InterPro" id="IPR004626">
    <property type="entry name" value="RarD"/>
</dbReference>
<feature type="domain" description="EamA" evidence="9">
    <location>
        <begin position="162"/>
        <end position="293"/>
    </location>
</feature>
<evidence type="ECO:0000256" key="5">
    <source>
        <dbReference type="ARBA" id="ARBA00022692"/>
    </source>
</evidence>
<keyword evidence="6 8" id="KW-1133">Transmembrane helix</keyword>
<feature type="transmembrane region" description="Helical" evidence="8">
    <location>
        <begin position="253"/>
        <end position="271"/>
    </location>
</feature>
<feature type="transmembrane region" description="Helical" evidence="8">
    <location>
        <begin position="138"/>
        <end position="155"/>
    </location>
</feature>
<dbReference type="PANTHER" id="PTHR22911:SF137">
    <property type="entry name" value="SOLUTE CARRIER FAMILY 35 MEMBER G2-RELATED"/>
    <property type="match status" value="1"/>
</dbReference>
<dbReference type="SUPFAM" id="SSF103481">
    <property type="entry name" value="Multidrug resistance efflux transporter EmrE"/>
    <property type="match status" value="2"/>
</dbReference>
<dbReference type="InterPro" id="IPR000620">
    <property type="entry name" value="EamA_dom"/>
</dbReference>
<dbReference type="RefSeq" id="WP_304599480.1">
    <property type="nucleotide sequence ID" value="NZ_JAUQYO010000003.1"/>
</dbReference>
<keyword evidence="5 8" id="KW-0812">Transmembrane</keyword>
<evidence type="ECO:0000256" key="3">
    <source>
        <dbReference type="ARBA" id="ARBA00022448"/>
    </source>
</evidence>
<evidence type="ECO:0000256" key="4">
    <source>
        <dbReference type="ARBA" id="ARBA00022475"/>
    </source>
</evidence>
<feature type="transmembrane region" description="Helical" evidence="8">
    <location>
        <begin position="82"/>
        <end position="102"/>
    </location>
</feature>
<dbReference type="Pfam" id="PF00892">
    <property type="entry name" value="EamA"/>
    <property type="match status" value="2"/>
</dbReference>
<organism evidence="10 11">
    <name type="scientific">Actinotalea lenta</name>
    <dbReference type="NCBI Taxonomy" id="3064654"/>
    <lineage>
        <taxon>Bacteria</taxon>
        <taxon>Bacillati</taxon>
        <taxon>Actinomycetota</taxon>
        <taxon>Actinomycetes</taxon>
        <taxon>Micrococcales</taxon>
        <taxon>Cellulomonadaceae</taxon>
        <taxon>Actinotalea</taxon>
    </lineage>
</organism>
<feature type="transmembrane region" description="Helical" evidence="8">
    <location>
        <begin position="189"/>
        <end position="208"/>
    </location>
</feature>
<protein>
    <submittedName>
        <fullName evidence="10">EamA family transporter RarD</fullName>
    </submittedName>
</protein>
<keyword evidence="3" id="KW-0813">Transport</keyword>
<sequence length="312" mass="32800">MAAGTPPRPGTRTQSDGSGLAQGLGAYLWWGFLPLYFPLLAPAGSVEIIAHRVLWSLVFCLVGLAVTGTLRRALDVLRSRATLARLAAGGVLVAGNWLVFVYAVLSDHTVDAALGYYINPILTVVLAVLVLRERLQPAQWAAVGLGTTAVLVLTVGLGRPPWISLALAGSFGLYGLIKNRVGRSVPPLTGLAVETAVLAPLALVWLLAVLHGGSFATGPWHALALAGAGVVTAVPLLLFAGAARRLPLSVVGLLQYLTPTMQFVIGVVVFGERMPAARWWGFALVWAALVILTAHGLRAGRLARRQPATVNQ</sequence>
<keyword evidence="4" id="KW-1003">Cell membrane</keyword>